<proteinExistence type="inferred from homology"/>
<dbReference type="AlphaFoldDB" id="A0A7X2ZDX3"/>
<dbReference type="InterPro" id="IPR040758">
    <property type="entry name" value="PrmC_N"/>
</dbReference>
<evidence type="ECO:0000313" key="8">
    <source>
        <dbReference type="EMBL" id="MUG72406.1"/>
    </source>
</evidence>
<dbReference type="GO" id="GO:0003676">
    <property type="term" value="F:nucleic acid binding"/>
    <property type="evidence" value="ECO:0007669"/>
    <property type="project" value="InterPro"/>
</dbReference>
<keyword evidence="1 5" id="KW-0489">Methyltransferase</keyword>
<evidence type="ECO:0000256" key="4">
    <source>
        <dbReference type="ARBA" id="ARBA00048391"/>
    </source>
</evidence>
<dbReference type="InterPro" id="IPR029063">
    <property type="entry name" value="SAM-dependent_MTases_sf"/>
</dbReference>
<feature type="binding site" evidence="5">
    <location>
        <begin position="152"/>
        <end position="156"/>
    </location>
    <ligand>
        <name>S-adenosyl-L-methionine</name>
        <dbReference type="ChEBI" id="CHEBI:59789"/>
    </ligand>
</feature>
<protein>
    <recommendedName>
        <fullName evidence="5">Release factor glutamine methyltransferase</fullName>
        <shortName evidence="5">RF MTase</shortName>
        <ecNumber evidence="5">2.1.1.297</ecNumber>
    </recommendedName>
    <alternativeName>
        <fullName evidence="5">N5-glutamine methyltransferase PrmC</fullName>
    </alternativeName>
    <alternativeName>
        <fullName evidence="5">Protein-(glutamine-N5) MTase PrmC</fullName>
    </alternativeName>
    <alternativeName>
        <fullName evidence="5">Protein-glutamine N-methyltransferase PrmC</fullName>
    </alternativeName>
</protein>
<dbReference type="Proteomes" id="UP000450917">
    <property type="component" value="Unassembled WGS sequence"/>
</dbReference>
<keyword evidence="2 5" id="KW-0808">Transferase</keyword>
<name>A0A7X2ZDX3_9BACL</name>
<feature type="domain" description="Methyltransferase small" evidence="6">
    <location>
        <begin position="118"/>
        <end position="225"/>
    </location>
</feature>
<evidence type="ECO:0000313" key="9">
    <source>
        <dbReference type="Proteomes" id="UP000450917"/>
    </source>
</evidence>
<dbReference type="Pfam" id="PF05175">
    <property type="entry name" value="MTS"/>
    <property type="match status" value="1"/>
</dbReference>
<keyword evidence="9" id="KW-1185">Reference proteome</keyword>
<dbReference type="PANTHER" id="PTHR18895:SF74">
    <property type="entry name" value="MTRF1L RELEASE FACTOR GLUTAMINE METHYLTRANSFERASE"/>
    <property type="match status" value="1"/>
</dbReference>
<dbReference type="NCBIfam" id="TIGR03534">
    <property type="entry name" value="RF_mod_PrmC"/>
    <property type="match status" value="1"/>
</dbReference>
<dbReference type="GO" id="GO:0032259">
    <property type="term" value="P:methylation"/>
    <property type="evidence" value="ECO:0007669"/>
    <property type="project" value="UniProtKB-KW"/>
</dbReference>
<keyword evidence="3 5" id="KW-0949">S-adenosyl-L-methionine</keyword>
<evidence type="ECO:0000256" key="3">
    <source>
        <dbReference type="ARBA" id="ARBA00022691"/>
    </source>
</evidence>
<comment type="catalytic activity">
    <reaction evidence="4 5">
        <text>L-glutaminyl-[peptide chain release factor] + S-adenosyl-L-methionine = N(5)-methyl-L-glutaminyl-[peptide chain release factor] + S-adenosyl-L-homocysteine + H(+)</text>
        <dbReference type="Rhea" id="RHEA:42896"/>
        <dbReference type="Rhea" id="RHEA-COMP:10271"/>
        <dbReference type="Rhea" id="RHEA-COMP:10272"/>
        <dbReference type="ChEBI" id="CHEBI:15378"/>
        <dbReference type="ChEBI" id="CHEBI:30011"/>
        <dbReference type="ChEBI" id="CHEBI:57856"/>
        <dbReference type="ChEBI" id="CHEBI:59789"/>
        <dbReference type="ChEBI" id="CHEBI:61891"/>
        <dbReference type="EC" id="2.1.1.297"/>
    </reaction>
</comment>
<feature type="binding site" evidence="5">
    <location>
        <position position="221"/>
    </location>
    <ligand>
        <name>S-adenosyl-L-methionine</name>
        <dbReference type="ChEBI" id="CHEBI:59789"/>
    </ligand>
</feature>
<reference evidence="8 9" key="1">
    <citation type="submission" date="2019-11" db="EMBL/GenBank/DDBJ databases">
        <title>Draft genome sequences of five Paenibacillus species of dairy origin.</title>
        <authorList>
            <person name="Olajide A.M."/>
            <person name="Chen S."/>
            <person name="Lapointe G."/>
        </authorList>
    </citation>
    <scope>NUCLEOTIDE SEQUENCE [LARGE SCALE GENOMIC DNA]</scope>
    <source>
        <strain evidence="8 9">2CS3</strain>
    </source>
</reference>
<evidence type="ECO:0000256" key="5">
    <source>
        <dbReference type="HAMAP-Rule" id="MF_02126"/>
    </source>
</evidence>
<organism evidence="8 9">
    <name type="scientific">Paenibacillus validus</name>
    <dbReference type="NCBI Taxonomy" id="44253"/>
    <lineage>
        <taxon>Bacteria</taxon>
        <taxon>Bacillati</taxon>
        <taxon>Bacillota</taxon>
        <taxon>Bacilli</taxon>
        <taxon>Bacillales</taxon>
        <taxon>Paenibacillaceae</taxon>
        <taxon>Paenibacillus</taxon>
    </lineage>
</organism>
<evidence type="ECO:0000259" key="7">
    <source>
        <dbReference type="Pfam" id="PF17827"/>
    </source>
</evidence>
<dbReference type="GO" id="GO:0102559">
    <property type="term" value="F:peptide chain release factor N(5)-glutamine methyltransferase activity"/>
    <property type="evidence" value="ECO:0007669"/>
    <property type="project" value="UniProtKB-EC"/>
</dbReference>
<feature type="binding site" evidence="5">
    <location>
        <begin position="221"/>
        <end position="224"/>
    </location>
    <ligand>
        <name>substrate</name>
    </ligand>
</feature>
<dbReference type="PROSITE" id="PS00092">
    <property type="entry name" value="N6_MTASE"/>
    <property type="match status" value="1"/>
</dbReference>
<dbReference type="InterPro" id="IPR002052">
    <property type="entry name" value="DNA_methylase_N6_adenine_CS"/>
</dbReference>
<dbReference type="InterPro" id="IPR007848">
    <property type="entry name" value="Small_mtfrase_dom"/>
</dbReference>
<dbReference type="NCBIfam" id="TIGR00536">
    <property type="entry name" value="hemK_fam"/>
    <property type="match status" value="1"/>
</dbReference>
<comment type="similarity">
    <text evidence="5">Belongs to the protein N5-glutamine methyltransferase family. PrmC subfamily.</text>
</comment>
<comment type="function">
    <text evidence="5">Methylates the class 1 translation termination release factors RF1/PrfA and RF2/PrfB on the glutamine residue of the universally conserved GGQ motif.</text>
</comment>
<comment type="caution">
    <text evidence="8">The sequence shown here is derived from an EMBL/GenBank/DDBJ whole genome shotgun (WGS) entry which is preliminary data.</text>
</comment>
<dbReference type="InterPro" id="IPR004556">
    <property type="entry name" value="HemK-like"/>
</dbReference>
<accession>A0A7X2ZDX3</accession>
<dbReference type="Gene3D" id="3.40.50.150">
    <property type="entry name" value="Vaccinia Virus protein VP39"/>
    <property type="match status" value="1"/>
</dbReference>
<dbReference type="EC" id="2.1.1.297" evidence="5"/>
<dbReference type="Gene3D" id="1.10.8.10">
    <property type="entry name" value="DNA helicase RuvA subunit, C-terminal domain"/>
    <property type="match status" value="1"/>
</dbReference>
<evidence type="ECO:0000256" key="1">
    <source>
        <dbReference type="ARBA" id="ARBA00022603"/>
    </source>
</evidence>
<feature type="binding site" evidence="5">
    <location>
        <position position="175"/>
    </location>
    <ligand>
        <name>S-adenosyl-L-methionine</name>
        <dbReference type="ChEBI" id="CHEBI:59789"/>
    </ligand>
</feature>
<dbReference type="RefSeq" id="WP_127609119.1">
    <property type="nucleotide sequence ID" value="NZ_JARTHJ010000123.1"/>
</dbReference>
<evidence type="ECO:0000259" key="6">
    <source>
        <dbReference type="Pfam" id="PF05175"/>
    </source>
</evidence>
<dbReference type="InterPro" id="IPR019874">
    <property type="entry name" value="RF_methyltr_PrmC"/>
</dbReference>
<comment type="caution">
    <text evidence="5">Lacks conserved residue(s) required for the propagation of feature annotation.</text>
</comment>
<dbReference type="SUPFAM" id="SSF53335">
    <property type="entry name" value="S-adenosyl-L-methionine-dependent methyltransferases"/>
    <property type="match status" value="1"/>
</dbReference>
<gene>
    <name evidence="5 8" type="primary">prmC</name>
    <name evidence="8" type="ORF">GNP93_17200</name>
</gene>
<evidence type="ECO:0000256" key="2">
    <source>
        <dbReference type="ARBA" id="ARBA00022679"/>
    </source>
</evidence>
<sequence length="316" mass="35101">MLEERRLTIREAYSEASSFLRRHGVRDPEANAERLLEHVLGESRSGMLLRWGEKFPVEQLGNWKALLERKAAGEPVQYIIGEQEFYGHAFEVTPAVLIPRPETELLVEEVLRLGRLLWSAEAVDSGTGLLRHADGAEEREAVRHRPTVCDIGTGSGAIALTLAAACAEWRVLASDLSPEALAVARSNALRLGVGERVTFAEGDLLRPWIERRERIDILVSNPPYIPEADEPGLQPEVRLYEPRTALYGGEDGLVLYRRMTAQLAGLVALPRLVGFEVGFGQAQAVRGLLEQAGDWDDLYVVPDLAGIERHVIAYRK</sequence>
<dbReference type="CDD" id="cd02440">
    <property type="entry name" value="AdoMet_MTases"/>
    <property type="match status" value="1"/>
</dbReference>
<dbReference type="InterPro" id="IPR050320">
    <property type="entry name" value="N5-glutamine_MTase"/>
</dbReference>
<dbReference type="HAMAP" id="MF_02126">
    <property type="entry name" value="RF_methyltr_PrmC"/>
    <property type="match status" value="1"/>
</dbReference>
<dbReference type="EMBL" id="WNZX01000015">
    <property type="protein sequence ID" value="MUG72406.1"/>
    <property type="molecule type" value="Genomic_DNA"/>
</dbReference>
<dbReference type="Pfam" id="PF17827">
    <property type="entry name" value="PrmC_N"/>
    <property type="match status" value="1"/>
</dbReference>
<feature type="domain" description="Release factor glutamine methyltransferase N-terminal" evidence="7">
    <location>
        <begin position="11"/>
        <end position="81"/>
    </location>
</feature>
<dbReference type="PANTHER" id="PTHR18895">
    <property type="entry name" value="HEMK METHYLTRANSFERASE"/>
    <property type="match status" value="1"/>
</dbReference>